<evidence type="ECO:0000256" key="1">
    <source>
        <dbReference type="SAM" id="MobiDB-lite"/>
    </source>
</evidence>
<gene>
    <name evidence="2" type="ORF">FNV43_RR06736</name>
</gene>
<dbReference type="InterPro" id="IPR039319">
    <property type="entry name" value="ELF3-like"/>
</dbReference>
<dbReference type="AlphaFoldDB" id="A0A8K0HDH7"/>
<dbReference type="OrthoDB" id="1939092at2759"/>
<feature type="compositionally biased region" description="Polar residues" evidence="1">
    <location>
        <begin position="43"/>
        <end position="72"/>
    </location>
</feature>
<dbReference type="GO" id="GO:2000028">
    <property type="term" value="P:regulation of photoperiodism, flowering"/>
    <property type="evidence" value="ECO:0007669"/>
    <property type="project" value="InterPro"/>
</dbReference>
<feature type="compositionally biased region" description="Basic and acidic residues" evidence="1">
    <location>
        <begin position="1"/>
        <end position="10"/>
    </location>
</feature>
<accession>A0A8K0HDH7</accession>
<feature type="region of interest" description="Disordered" evidence="1">
    <location>
        <begin position="1"/>
        <end position="72"/>
    </location>
</feature>
<dbReference type="EMBL" id="VOIH02000003">
    <property type="protein sequence ID" value="KAF3450647.1"/>
    <property type="molecule type" value="Genomic_DNA"/>
</dbReference>
<feature type="compositionally biased region" description="Polar residues" evidence="1">
    <location>
        <begin position="507"/>
        <end position="525"/>
    </location>
</feature>
<evidence type="ECO:0000313" key="2">
    <source>
        <dbReference type="EMBL" id="KAF3450647.1"/>
    </source>
</evidence>
<evidence type="ECO:0008006" key="4">
    <source>
        <dbReference type="Google" id="ProtNLM"/>
    </source>
</evidence>
<comment type="caution">
    <text evidence="2">The sequence shown here is derived from an EMBL/GenBank/DDBJ whole genome shotgun (WGS) entry which is preliminary data.</text>
</comment>
<dbReference type="PANTHER" id="PTHR34281">
    <property type="entry name" value="PROTEIN EARLY FLOWERING 3"/>
    <property type="match status" value="1"/>
</dbReference>
<sequence length="777" mass="85718">MRGGKDEEKMMSPMFPRLHVNDTEKGGPRAPPRNKMALYEQLSIPSQKPTSGSAPMSPTQQNKGRSLVPSTSSSHVAAYQSMFTPFRNSSVPSYMGEKLPSNSSSGTKLNTVVSDHEIKCTKPTNYHSSNGSGPFSSTAKCDSSQKRHISNFKNFSFRKFGKEDDFTVPTSAQEKASHFNTGHQNKERETLPHLSLKLTVQQKSSCEKQMRVTSDLKSRHFARNHTKDNPKIYRTNQNPVERSASVSFVRDKNFEDVSSSPPTTLNSKTSKLAHASLNQEHKSSSMDNLNELHGTSAESHEECLVVCDKTTLRDDILGEPTRGMVRDISSKVKVRRELCSRTLLGGNSRSADGIENGSELRGEKNCWTLQVGNVNRRDDVSETSMVDGIFHPEVSPDDVVGMIGEKQFLKARRVIVNQQRIFAVQVFELHRLIKVQRLMAESPHLLNEDDIYLRKPALEISSMKRISVQYILDTPNPIVKSRDNPQKPNPSTERADENVVRKFPLPSVNNDTSRGLVTEQSNYAKNSRNPPPAPPTNNNKPAQWCIHPPPGNQWLVPVMSPSEGLVYKPYTGVCLPTAGCVAPMYGSCGPVSLNPGNGDLLNAAYGFPPSNHPGIGIVPGTHPLGQTYFPPYGMPVTNPSISGSAVKQMSPFGGGRSNEQENQLSIGEINLRTLNQSSCNMSSQMSRVMSCRVEKFQAPKGSELQGSTASSPSETLTTKVDALPLFPTAPTVQESDQNTQTTERQIRVIKVVPHNPRSATESAARIFQSIQEERKRL</sequence>
<keyword evidence="3" id="KW-1185">Reference proteome</keyword>
<dbReference type="Proteomes" id="UP000796880">
    <property type="component" value="Unassembled WGS sequence"/>
</dbReference>
<feature type="region of interest" description="Disordered" evidence="1">
    <location>
        <begin position="477"/>
        <end position="543"/>
    </location>
</feature>
<evidence type="ECO:0000313" key="3">
    <source>
        <dbReference type="Proteomes" id="UP000796880"/>
    </source>
</evidence>
<dbReference type="PANTHER" id="PTHR34281:SF7">
    <property type="entry name" value="PROTEIN EARLY FLOWERING 3"/>
    <property type="match status" value="1"/>
</dbReference>
<organism evidence="2 3">
    <name type="scientific">Rhamnella rubrinervis</name>
    <dbReference type="NCBI Taxonomy" id="2594499"/>
    <lineage>
        <taxon>Eukaryota</taxon>
        <taxon>Viridiplantae</taxon>
        <taxon>Streptophyta</taxon>
        <taxon>Embryophyta</taxon>
        <taxon>Tracheophyta</taxon>
        <taxon>Spermatophyta</taxon>
        <taxon>Magnoliopsida</taxon>
        <taxon>eudicotyledons</taxon>
        <taxon>Gunneridae</taxon>
        <taxon>Pentapetalae</taxon>
        <taxon>rosids</taxon>
        <taxon>fabids</taxon>
        <taxon>Rosales</taxon>
        <taxon>Rhamnaceae</taxon>
        <taxon>rhamnoid group</taxon>
        <taxon>Rhamneae</taxon>
        <taxon>Rhamnella</taxon>
    </lineage>
</organism>
<reference evidence="2" key="1">
    <citation type="submission" date="2020-03" db="EMBL/GenBank/DDBJ databases">
        <title>A high-quality chromosome-level genome assembly of a woody plant with both climbing and erect habits, Rhamnella rubrinervis.</title>
        <authorList>
            <person name="Lu Z."/>
            <person name="Yang Y."/>
            <person name="Zhu X."/>
            <person name="Sun Y."/>
        </authorList>
    </citation>
    <scope>NUCLEOTIDE SEQUENCE</scope>
    <source>
        <strain evidence="2">BYM</strain>
        <tissue evidence="2">Leaf</tissue>
    </source>
</reference>
<protein>
    <recommendedName>
        <fullName evidence="4">Early flowering 3</fullName>
    </recommendedName>
</protein>
<name>A0A8K0HDH7_9ROSA</name>
<proteinExistence type="predicted"/>